<evidence type="ECO:0000256" key="1">
    <source>
        <dbReference type="ARBA" id="ARBA00022729"/>
    </source>
</evidence>
<dbReference type="PANTHER" id="PTHR35936:SF17">
    <property type="entry name" value="ARGININE-BINDING EXTRACELLULAR PROTEIN ARTP"/>
    <property type="match status" value="1"/>
</dbReference>
<name>A0ABP6ZWG0_9ACTN</name>
<sequence>MKLRVKAALAAAAIGALVLSACGSNSLSGGDASPAPSVSVSANADLNAKLPEKIRSAGKIVVGTDASYAPNQFTEGDKIVGSEVDLFDAVAKKLGVTAEWQNAPFGSLIPGVTSSKYDMAVSSFTINPDRLKQVLMVSYFSAGTQWATAAGNPAGVDPNNPCGKTVAVQANTVQDQEDLPARQKKCGSNPIKIQKYAGQDTATAAVATGKADAMLADSPVTAYAVSKSGGKLELLGDVYDAAPYGVVVSKDNQQLADAVAEALKAMKEDGSYEKILKAWGTEGGAVDTFEVKQ</sequence>
<dbReference type="Pfam" id="PF00497">
    <property type="entry name" value="SBP_bac_3"/>
    <property type="match status" value="1"/>
</dbReference>
<dbReference type="CDD" id="cd01004">
    <property type="entry name" value="PBP2_MidA_like"/>
    <property type="match status" value="1"/>
</dbReference>
<reference evidence="6" key="1">
    <citation type="journal article" date="2019" name="Int. J. Syst. Evol. Microbiol.">
        <title>The Global Catalogue of Microorganisms (GCM) 10K type strain sequencing project: providing services to taxonomists for standard genome sequencing and annotation.</title>
        <authorList>
            <consortium name="The Broad Institute Genomics Platform"/>
            <consortium name="The Broad Institute Genome Sequencing Center for Infectious Disease"/>
            <person name="Wu L."/>
            <person name="Ma J."/>
        </authorList>
    </citation>
    <scope>NUCLEOTIDE SEQUENCE [LARGE SCALE GENOMIC DNA]</scope>
    <source>
        <strain evidence="6">JCM 16929</strain>
    </source>
</reference>
<feature type="signal peptide" evidence="2">
    <location>
        <begin position="1"/>
        <end position="21"/>
    </location>
</feature>
<dbReference type="Gene3D" id="3.40.190.10">
    <property type="entry name" value="Periplasmic binding protein-like II"/>
    <property type="match status" value="2"/>
</dbReference>
<evidence type="ECO:0000313" key="5">
    <source>
        <dbReference type="EMBL" id="GAA3620572.1"/>
    </source>
</evidence>
<dbReference type="EMBL" id="BAABAB010000016">
    <property type="protein sequence ID" value="GAA3620572.1"/>
    <property type="molecule type" value="Genomic_DNA"/>
</dbReference>
<dbReference type="PROSITE" id="PS51257">
    <property type="entry name" value="PROKAR_LIPOPROTEIN"/>
    <property type="match status" value="1"/>
</dbReference>
<evidence type="ECO:0000259" key="4">
    <source>
        <dbReference type="SMART" id="SM00079"/>
    </source>
</evidence>
<dbReference type="SMART" id="SM00079">
    <property type="entry name" value="PBPe"/>
    <property type="match status" value="1"/>
</dbReference>
<dbReference type="SUPFAM" id="SSF53850">
    <property type="entry name" value="Periplasmic binding protein-like II"/>
    <property type="match status" value="1"/>
</dbReference>
<gene>
    <name evidence="5" type="ORF">GCM10022236_23490</name>
</gene>
<feature type="chain" id="PRO_5046262305" evidence="2">
    <location>
        <begin position="22"/>
        <end position="293"/>
    </location>
</feature>
<feature type="domain" description="Solute-binding protein family 3/N-terminal" evidence="3">
    <location>
        <begin position="59"/>
        <end position="283"/>
    </location>
</feature>
<comment type="caution">
    <text evidence="5">The sequence shown here is derived from an EMBL/GenBank/DDBJ whole genome shotgun (WGS) entry which is preliminary data.</text>
</comment>
<evidence type="ECO:0000313" key="6">
    <source>
        <dbReference type="Proteomes" id="UP001501490"/>
    </source>
</evidence>
<evidence type="ECO:0000259" key="3">
    <source>
        <dbReference type="SMART" id="SM00062"/>
    </source>
</evidence>
<evidence type="ECO:0000256" key="2">
    <source>
        <dbReference type="SAM" id="SignalP"/>
    </source>
</evidence>
<dbReference type="PANTHER" id="PTHR35936">
    <property type="entry name" value="MEMBRANE-BOUND LYTIC MUREIN TRANSGLYCOSYLASE F"/>
    <property type="match status" value="1"/>
</dbReference>
<keyword evidence="1 2" id="KW-0732">Signal</keyword>
<proteinExistence type="predicted"/>
<dbReference type="Proteomes" id="UP001501490">
    <property type="component" value="Unassembled WGS sequence"/>
</dbReference>
<protein>
    <submittedName>
        <fullName evidence="5">ABC transporter substrate-binding protein</fullName>
    </submittedName>
</protein>
<organism evidence="5 6">
    <name type="scientific">Microlunatus ginsengisoli</name>
    <dbReference type="NCBI Taxonomy" id="363863"/>
    <lineage>
        <taxon>Bacteria</taxon>
        <taxon>Bacillati</taxon>
        <taxon>Actinomycetota</taxon>
        <taxon>Actinomycetes</taxon>
        <taxon>Propionibacteriales</taxon>
        <taxon>Propionibacteriaceae</taxon>
        <taxon>Microlunatus</taxon>
    </lineage>
</organism>
<dbReference type="RefSeq" id="WP_344804642.1">
    <property type="nucleotide sequence ID" value="NZ_BAABAB010000016.1"/>
</dbReference>
<keyword evidence="6" id="KW-1185">Reference proteome</keyword>
<dbReference type="InterPro" id="IPR001638">
    <property type="entry name" value="Solute-binding_3/MltF_N"/>
</dbReference>
<accession>A0ABP6ZWG0</accession>
<dbReference type="SMART" id="SM00062">
    <property type="entry name" value="PBPb"/>
    <property type="match status" value="1"/>
</dbReference>
<feature type="domain" description="Ionotropic glutamate receptor C-terminal" evidence="4">
    <location>
        <begin position="59"/>
        <end position="282"/>
    </location>
</feature>
<dbReference type="InterPro" id="IPR001320">
    <property type="entry name" value="Iontro_rcpt_C"/>
</dbReference>